<dbReference type="EMBL" id="JAYXHS010000001">
    <property type="protein sequence ID" value="MEC5384599.1"/>
    <property type="molecule type" value="Genomic_DNA"/>
</dbReference>
<accession>A0ABU6JZ24</accession>
<dbReference type="Proteomes" id="UP001331561">
    <property type="component" value="Unassembled WGS sequence"/>
</dbReference>
<evidence type="ECO:0000259" key="2">
    <source>
        <dbReference type="PROSITE" id="PS51371"/>
    </source>
</evidence>
<dbReference type="PROSITE" id="PS51371">
    <property type="entry name" value="CBS"/>
    <property type="match status" value="1"/>
</dbReference>
<proteinExistence type="predicted"/>
<dbReference type="SUPFAM" id="SSF54631">
    <property type="entry name" value="CBS-domain pair"/>
    <property type="match status" value="1"/>
</dbReference>
<comment type="caution">
    <text evidence="3">The sequence shown here is derived from an EMBL/GenBank/DDBJ whole genome shotgun (WGS) entry which is preliminary data.</text>
</comment>
<gene>
    <name evidence="3" type="ORF">VVD49_02635</name>
</gene>
<keyword evidence="4" id="KW-1185">Reference proteome</keyword>
<keyword evidence="1" id="KW-0129">CBS domain</keyword>
<dbReference type="InterPro" id="IPR046342">
    <property type="entry name" value="CBS_dom_sf"/>
</dbReference>
<name>A0ABU6JZ24_9RHOO</name>
<feature type="domain" description="CBS" evidence="2">
    <location>
        <begin position="4"/>
        <end position="65"/>
    </location>
</feature>
<evidence type="ECO:0000313" key="4">
    <source>
        <dbReference type="Proteomes" id="UP001331561"/>
    </source>
</evidence>
<reference evidence="3 4" key="1">
    <citation type="submission" date="2024-01" db="EMBL/GenBank/DDBJ databases">
        <title>Uliginosibacterium soil sp. nov.</title>
        <authorList>
            <person name="Lv Y."/>
        </authorList>
    </citation>
    <scope>NUCLEOTIDE SEQUENCE [LARGE SCALE GENOMIC DNA]</scope>
    <source>
        <strain evidence="3 4">H3</strain>
    </source>
</reference>
<dbReference type="RefSeq" id="WP_327597572.1">
    <property type="nucleotide sequence ID" value="NZ_JAYXHS010000001.1"/>
</dbReference>
<dbReference type="Gene3D" id="3.10.580.10">
    <property type="entry name" value="CBS-domain"/>
    <property type="match status" value="1"/>
</dbReference>
<evidence type="ECO:0000256" key="1">
    <source>
        <dbReference type="PROSITE-ProRule" id="PRU00703"/>
    </source>
</evidence>
<dbReference type="Pfam" id="PF00571">
    <property type="entry name" value="CBS"/>
    <property type="match status" value="1"/>
</dbReference>
<evidence type="ECO:0000313" key="3">
    <source>
        <dbReference type="EMBL" id="MEC5384599.1"/>
    </source>
</evidence>
<organism evidence="3 4">
    <name type="scientific">Uliginosibacterium silvisoli</name>
    <dbReference type="NCBI Taxonomy" id="3114758"/>
    <lineage>
        <taxon>Bacteria</taxon>
        <taxon>Pseudomonadati</taxon>
        <taxon>Pseudomonadota</taxon>
        <taxon>Betaproteobacteria</taxon>
        <taxon>Rhodocyclales</taxon>
        <taxon>Zoogloeaceae</taxon>
        <taxon>Uliginosibacterium</taxon>
    </lineage>
</organism>
<protein>
    <submittedName>
        <fullName evidence="3">CBS domain-containing protein</fullName>
    </submittedName>
</protein>
<dbReference type="InterPro" id="IPR000644">
    <property type="entry name" value="CBS_dom"/>
</dbReference>
<sequence>MTDLSRVPAATISPLASVEEANQSMILRGVRLLLVVSESSRIVGVITSTDTLGEKPMVTAQSRSVRRSDLTVADIMVPVSNVEAMSIEDVRRSSVGDIALTLQNAGRAHALVVSANAQGALSLVGIFSVSQIARQLGIPIQTHERARTFAEVEALIASA</sequence>